<dbReference type="InterPro" id="IPR013320">
    <property type="entry name" value="ConA-like_dom_sf"/>
</dbReference>
<dbReference type="InterPro" id="IPR006311">
    <property type="entry name" value="TAT_signal"/>
</dbReference>
<dbReference type="InterPro" id="IPR023296">
    <property type="entry name" value="Glyco_hydro_beta-prop_sf"/>
</dbReference>
<feature type="site" description="Important for catalytic activity, responsible for pKa modulation of the active site Glu and correct orientation of both the proton donor and substrate" evidence="4">
    <location>
        <position position="171"/>
    </location>
</feature>
<dbReference type="Pfam" id="PF17851">
    <property type="entry name" value="GH43_C2"/>
    <property type="match status" value="1"/>
</dbReference>
<evidence type="ECO:0000259" key="5">
    <source>
        <dbReference type="SMART" id="SM00458"/>
    </source>
</evidence>
<gene>
    <name evidence="6" type="ORF">AQJ54_19455</name>
</gene>
<protein>
    <recommendedName>
        <fullName evidence="5">Ricin B lectin domain-containing protein</fullName>
    </recommendedName>
</protein>
<dbReference type="PROSITE" id="PS51318">
    <property type="entry name" value="TAT"/>
    <property type="match status" value="1"/>
</dbReference>
<dbReference type="GO" id="GO:0004553">
    <property type="term" value="F:hydrolase activity, hydrolyzing O-glycosyl compounds"/>
    <property type="evidence" value="ECO:0007669"/>
    <property type="project" value="InterPro"/>
</dbReference>
<feature type="domain" description="Ricin B lectin" evidence="5">
    <location>
        <begin position="542"/>
        <end position="679"/>
    </location>
</feature>
<dbReference type="EMBL" id="LMWV01000016">
    <property type="protein sequence ID" value="KUN65882.1"/>
    <property type="molecule type" value="Genomic_DNA"/>
</dbReference>
<keyword evidence="2" id="KW-0378">Hydrolase</keyword>
<dbReference type="Gene3D" id="2.115.10.20">
    <property type="entry name" value="Glycosyl hydrolase domain, family 43"/>
    <property type="match status" value="1"/>
</dbReference>
<evidence type="ECO:0000256" key="3">
    <source>
        <dbReference type="ARBA" id="ARBA00023295"/>
    </source>
</evidence>
<proteinExistence type="inferred from homology"/>
<dbReference type="AlphaFoldDB" id="A0A101S234"/>
<dbReference type="Pfam" id="PF14200">
    <property type="entry name" value="RicinB_lectin_2"/>
    <property type="match status" value="2"/>
</dbReference>
<dbReference type="RefSeq" id="WP_062238971.1">
    <property type="nucleotide sequence ID" value="NZ_JBPJFL010000001.1"/>
</dbReference>
<dbReference type="GO" id="GO:0005975">
    <property type="term" value="P:carbohydrate metabolic process"/>
    <property type="evidence" value="ECO:0007669"/>
    <property type="project" value="InterPro"/>
</dbReference>
<name>A0A101S234_9ACTN</name>
<evidence type="ECO:0000313" key="6">
    <source>
        <dbReference type="EMBL" id="KUN65882.1"/>
    </source>
</evidence>
<dbReference type="PROSITE" id="PS50231">
    <property type="entry name" value="RICIN_B_LECTIN"/>
    <property type="match status" value="1"/>
</dbReference>
<evidence type="ECO:0000256" key="1">
    <source>
        <dbReference type="ARBA" id="ARBA00009865"/>
    </source>
</evidence>
<dbReference type="SUPFAM" id="SSF49899">
    <property type="entry name" value="Concanavalin A-like lectins/glucanases"/>
    <property type="match status" value="1"/>
</dbReference>
<comment type="caution">
    <text evidence="6">The sequence shown here is derived from an EMBL/GenBank/DDBJ whole genome shotgun (WGS) entry which is preliminary data.</text>
</comment>
<keyword evidence="7" id="KW-1185">Reference proteome</keyword>
<dbReference type="PANTHER" id="PTHR42812">
    <property type="entry name" value="BETA-XYLOSIDASE"/>
    <property type="match status" value="1"/>
</dbReference>
<dbReference type="InterPro" id="IPR041542">
    <property type="entry name" value="GH43_C2"/>
</dbReference>
<dbReference type="InterPro" id="IPR006710">
    <property type="entry name" value="Glyco_hydro_43"/>
</dbReference>
<keyword evidence="3" id="KW-0326">Glycosidase</keyword>
<dbReference type="CDD" id="cd09001">
    <property type="entry name" value="GH43_FsAxh1-like"/>
    <property type="match status" value="1"/>
</dbReference>
<reference evidence="6 7" key="1">
    <citation type="submission" date="2015-10" db="EMBL/GenBank/DDBJ databases">
        <title>Draft genome sequence of Streptomyces griseorubiginosus DSM 40469, type strain for the species Streptomyces griseorubiginosus.</title>
        <authorList>
            <person name="Ruckert C."/>
            <person name="Winkler A."/>
            <person name="Kalinowski J."/>
            <person name="Kampfer P."/>
            <person name="Glaeser S."/>
        </authorList>
    </citation>
    <scope>NUCLEOTIDE SEQUENCE [LARGE SCALE GENOMIC DNA]</scope>
    <source>
        <strain evidence="6 7">DSM 40469</strain>
    </source>
</reference>
<accession>A0A101S234</accession>
<dbReference type="PANTHER" id="PTHR42812:SF12">
    <property type="entry name" value="BETA-XYLOSIDASE-RELATED"/>
    <property type="match status" value="1"/>
</dbReference>
<evidence type="ECO:0000256" key="2">
    <source>
        <dbReference type="ARBA" id="ARBA00022801"/>
    </source>
</evidence>
<dbReference type="Gene3D" id="2.80.10.50">
    <property type="match status" value="1"/>
</dbReference>
<dbReference type="SUPFAM" id="SSF50370">
    <property type="entry name" value="Ricin B-like lectins"/>
    <property type="match status" value="1"/>
</dbReference>
<dbReference type="Proteomes" id="UP000054375">
    <property type="component" value="Unassembled WGS sequence"/>
</dbReference>
<dbReference type="Pfam" id="PF04616">
    <property type="entry name" value="Glyco_hydro_43"/>
    <property type="match status" value="1"/>
</dbReference>
<sequence length="684" mass="73625">MDITRRQLGRLAAVGTGALLLPGLLSPGRAAAAALSAGKWGDQGDGTYVNPVLPGDFSDWDCIRVGTDYYGITSTFGYSPGVAVLHSKDLVNWRTLGGAVGDVTQIGSELNWDRMNRYGRGVWAGAIRFHAGRYWVYFNTPDEGFFMTSAASPEGPWDPLTAVWRTSGWDDPCPFWDDDGQGYLVTSHYSDGYKINLFRLSADGKSLVGSPTVIHQSSGSEANKLYKINGLYYHLYSEVKSEGRVLMMNRSSNLYGPYETKQLLHVNTSADREPNQGGLVQTPDGAWYFVTHHGHGDWEGRVLSLLPVTWIDGWPILGQVGTDGIGTMAWTGQVPAGGTPGLPVDALPSVVTSDLFTDTRLKPQWEWYYQPRADHWSLTERPGYLRLKAFAPLAGDNLTKVGNTLTQRVLRTAGGGTVTVRLELAGLADGQHAGLCHYAATYAGLGVRRSGSTTALAYNAGGTLTNGPVVTQNAVWLRTTWDVNGVSQFSYSLDGSAFTSVGGTYQLTWGGYRGDRIGLYTYNPTNTGYVDVDSVQYTIAPARAYTCVSVRSGKVADVSGGSTADGAGLIQWPDRAAANQQWTFQSTADGYHTITCVRSGKVLDVSGSSTADGARIVQSTADGRASQQWQLRPLTGGAFTVVNRNSGKVLDVTGGSTADGAALIQYTDRGSTNQQWTFKRVPGQ</sequence>
<dbReference type="SMART" id="SM00458">
    <property type="entry name" value="RICIN"/>
    <property type="match status" value="1"/>
</dbReference>
<evidence type="ECO:0000313" key="7">
    <source>
        <dbReference type="Proteomes" id="UP000054375"/>
    </source>
</evidence>
<dbReference type="Gene3D" id="2.60.120.200">
    <property type="match status" value="1"/>
</dbReference>
<evidence type="ECO:0000256" key="4">
    <source>
        <dbReference type="PIRSR" id="PIRSR606710-2"/>
    </source>
</evidence>
<dbReference type="InterPro" id="IPR000772">
    <property type="entry name" value="Ricin_B_lectin"/>
</dbReference>
<comment type="similarity">
    <text evidence="1">Belongs to the glycosyl hydrolase 43 family.</text>
</comment>
<dbReference type="SUPFAM" id="SSF75005">
    <property type="entry name" value="Arabinanase/levansucrase/invertase"/>
    <property type="match status" value="1"/>
</dbReference>
<dbReference type="InterPro" id="IPR035992">
    <property type="entry name" value="Ricin_B-like_lectins"/>
</dbReference>
<organism evidence="6 7">
    <name type="scientific">Streptomyces griseorubiginosus</name>
    <dbReference type="NCBI Taxonomy" id="67304"/>
    <lineage>
        <taxon>Bacteria</taxon>
        <taxon>Bacillati</taxon>
        <taxon>Actinomycetota</taxon>
        <taxon>Actinomycetes</taxon>
        <taxon>Kitasatosporales</taxon>
        <taxon>Streptomycetaceae</taxon>
        <taxon>Streptomyces</taxon>
    </lineage>
</organism>
<dbReference type="InterPro" id="IPR051795">
    <property type="entry name" value="Glycosyl_Hydrlase_43"/>
</dbReference>